<dbReference type="GO" id="GO:0016616">
    <property type="term" value="F:oxidoreductase activity, acting on the CH-OH group of donors, NAD or NADP as acceptor"/>
    <property type="evidence" value="ECO:0007669"/>
    <property type="project" value="TreeGrafter"/>
</dbReference>
<dbReference type="PRINTS" id="PR00081">
    <property type="entry name" value="GDHRDH"/>
</dbReference>
<dbReference type="Gene3D" id="3.40.50.720">
    <property type="entry name" value="NAD(P)-binding Rossmann-like Domain"/>
    <property type="match status" value="1"/>
</dbReference>
<dbReference type="PANTHER" id="PTHR42760">
    <property type="entry name" value="SHORT-CHAIN DEHYDROGENASES/REDUCTASES FAMILY MEMBER"/>
    <property type="match status" value="1"/>
</dbReference>
<dbReference type="AlphaFoldDB" id="A0A2U9PDF9"/>
<protein>
    <submittedName>
        <fullName evidence="4">Dehydrogenase</fullName>
    </submittedName>
</protein>
<dbReference type="InterPro" id="IPR036291">
    <property type="entry name" value="NAD(P)-bd_dom_sf"/>
</dbReference>
<evidence type="ECO:0000256" key="1">
    <source>
        <dbReference type="ARBA" id="ARBA00006484"/>
    </source>
</evidence>
<evidence type="ECO:0000256" key="2">
    <source>
        <dbReference type="ARBA" id="ARBA00023002"/>
    </source>
</evidence>
<keyword evidence="5" id="KW-1185">Reference proteome</keyword>
<keyword evidence="2" id="KW-0560">Oxidoreductase</keyword>
<dbReference type="KEGG" id="sact:DMT42_35940"/>
<dbReference type="InterPro" id="IPR057326">
    <property type="entry name" value="KR_dom"/>
</dbReference>
<dbReference type="SMART" id="SM00822">
    <property type="entry name" value="PKS_KR"/>
    <property type="match status" value="1"/>
</dbReference>
<dbReference type="EMBL" id="CP029788">
    <property type="protein sequence ID" value="AWT47115.1"/>
    <property type="molecule type" value="Genomic_DNA"/>
</dbReference>
<organism evidence="4 5">
    <name type="scientific">Streptomyces actuosus</name>
    <dbReference type="NCBI Taxonomy" id="1885"/>
    <lineage>
        <taxon>Bacteria</taxon>
        <taxon>Bacillati</taxon>
        <taxon>Actinomycetota</taxon>
        <taxon>Actinomycetes</taxon>
        <taxon>Kitasatosporales</taxon>
        <taxon>Streptomycetaceae</taxon>
        <taxon>Streptomyces</taxon>
    </lineage>
</organism>
<dbReference type="InterPro" id="IPR002347">
    <property type="entry name" value="SDR_fam"/>
</dbReference>
<dbReference type="FunFam" id="3.40.50.720:FF:000084">
    <property type="entry name" value="Short-chain dehydrogenase reductase"/>
    <property type="match status" value="1"/>
</dbReference>
<dbReference type="CDD" id="cd05233">
    <property type="entry name" value="SDR_c"/>
    <property type="match status" value="1"/>
</dbReference>
<dbReference type="PRINTS" id="PR00080">
    <property type="entry name" value="SDRFAMILY"/>
</dbReference>
<comment type="similarity">
    <text evidence="1">Belongs to the short-chain dehydrogenases/reductases (SDR) family.</text>
</comment>
<evidence type="ECO:0000313" key="4">
    <source>
        <dbReference type="EMBL" id="AWT47115.1"/>
    </source>
</evidence>
<dbReference type="Pfam" id="PF13561">
    <property type="entry name" value="adh_short_C2"/>
    <property type="match status" value="1"/>
</dbReference>
<dbReference type="Proteomes" id="UP000247634">
    <property type="component" value="Chromosome"/>
</dbReference>
<gene>
    <name evidence="4" type="ORF">DMT42_35940</name>
</gene>
<feature type="domain" description="Ketoreductase" evidence="3">
    <location>
        <begin position="5"/>
        <end position="182"/>
    </location>
</feature>
<dbReference type="RefSeq" id="WP_110635093.1">
    <property type="nucleotide sequence ID" value="NZ_CP029788.1"/>
</dbReference>
<reference evidence="4 5" key="1">
    <citation type="submission" date="2018-06" db="EMBL/GenBank/DDBJ databases">
        <title>The complete genome sequence of a nosiheptide producer Streptomyces actuosus ATCC 25421: deducing the ability of producing a new class III lantibiotics.</title>
        <authorList>
            <person name="Liu W."/>
            <person name="Sun F."/>
            <person name="Hu Y."/>
        </authorList>
    </citation>
    <scope>NUCLEOTIDE SEQUENCE [LARGE SCALE GENOMIC DNA]</scope>
    <source>
        <strain evidence="4 5">ATCC 25421</strain>
    </source>
</reference>
<accession>A0A2U9PDF9</accession>
<dbReference type="PANTHER" id="PTHR42760:SF133">
    <property type="entry name" value="3-OXOACYL-[ACYL-CARRIER-PROTEIN] REDUCTASE"/>
    <property type="match status" value="1"/>
</dbReference>
<dbReference type="PROSITE" id="PS00061">
    <property type="entry name" value="ADH_SHORT"/>
    <property type="match status" value="1"/>
</dbReference>
<evidence type="ECO:0000313" key="5">
    <source>
        <dbReference type="Proteomes" id="UP000247634"/>
    </source>
</evidence>
<name>A0A2U9PDF9_STRAS</name>
<dbReference type="OrthoDB" id="7064009at2"/>
<evidence type="ECO:0000259" key="3">
    <source>
        <dbReference type="SMART" id="SM00822"/>
    </source>
</evidence>
<dbReference type="InterPro" id="IPR020904">
    <property type="entry name" value="Sc_DH/Rdtase_CS"/>
</dbReference>
<sequence length="270" mass="28338">MVDQRVVVVTGGGTGIGAATARLLRAAGHEVVVSGRRPEPLRRVAEETGALACPADTTDPDAVRHLVDTAVERFGRLDGLVVNAGVGRSGGVGELSDEDWDLVLRTNLTGPFLLMREALPHLLRAKGSVVAVASVSALRNGVGNAAYATSKAALLQLCRSLSVDYGPQGLRANTVCPSWVRTEMADRRMTRFAEETGSGSLEEAYEEATRLLPARRPGDPEEVAEAIAWLLSPAASFVNGAVLTVDGGATALDPGTVPFAFRVTPRGDED</sequence>
<proteinExistence type="inferred from homology"/>
<dbReference type="SUPFAM" id="SSF51735">
    <property type="entry name" value="NAD(P)-binding Rossmann-fold domains"/>
    <property type="match status" value="1"/>
</dbReference>